<dbReference type="PROSITE" id="PS00041">
    <property type="entry name" value="HTH_ARAC_FAMILY_1"/>
    <property type="match status" value="1"/>
</dbReference>
<dbReference type="EMBL" id="FRDN01000006">
    <property type="protein sequence ID" value="SHN68411.1"/>
    <property type="molecule type" value="Genomic_DNA"/>
</dbReference>
<sequence>MTLEEAADLGKNVFPIGKDESCTVFRLQDSTGEGLMTVYPVFPGVSLLYNDFHLESCTSYFRPGTDMFCIDHCREGRLEWEMDHGRCQYMEAGDLQMSTRVDHAGMFRFPLRHYHGITVALCLEEAGAVLPEILAGFSVDVNALREKFCSKNQLFIMRAGASIEHIFSELYSVPETIRDTFFKIKVLEMLLFLSTLEIPEGSRERPYFYKTQVEKVKRIMALIKKNPQNHYTLEQLSAEFDFPITAMKNCFKGVYGTSIYAYSKSYRMNAAAIKLRQTKESITTIAQQMGYDNASKFSAAFKSVMGMTPAEYRKSIV</sequence>
<dbReference type="Proteomes" id="UP000184010">
    <property type="component" value="Unassembled WGS sequence"/>
</dbReference>
<dbReference type="GO" id="GO:0043565">
    <property type="term" value="F:sequence-specific DNA binding"/>
    <property type="evidence" value="ECO:0007669"/>
    <property type="project" value="InterPro"/>
</dbReference>
<evidence type="ECO:0000256" key="2">
    <source>
        <dbReference type="ARBA" id="ARBA00023125"/>
    </source>
</evidence>
<feature type="domain" description="HTH araC/xylS-type" evidence="4">
    <location>
        <begin position="217"/>
        <end position="315"/>
    </location>
</feature>
<dbReference type="InterPro" id="IPR018060">
    <property type="entry name" value="HTH_AraC"/>
</dbReference>
<dbReference type="STRING" id="1121395.SAMN02745215_01774"/>
<evidence type="ECO:0000259" key="4">
    <source>
        <dbReference type="PROSITE" id="PS01124"/>
    </source>
</evidence>
<accession>A0A1M7TCK5</accession>
<name>A0A1M7TCK5_9FIRM</name>
<evidence type="ECO:0000256" key="3">
    <source>
        <dbReference type="ARBA" id="ARBA00023163"/>
    </source>
</evidence>
<dbReference type="Gene3D" id="1.10.10.60">
    <property type="entry name" value="Homeodomain-like"/>
    <property type="match status" value="1"/>
</dbReference>
<reference evidence="6" key="1">
    <citation type="submission" date="2016-12" db="EMBL/GenBank/DDBJ databases">
        <authorList>
            <person name="Varghese N."/>
            <person name="Submissions S."/>
        </authorList>
    </citation>
    <scope>NUCLEOTIDE SEQUENCE [LARGE SCALE GENOMIC DNA]</scope>
    <source>
        <strain evidence="6">DSM 11544</strain>
    </source>
</reference>
<evidence type="ECO:0000313" key="5">
    <source>
        <dbReference type="EMBL" id="SHN68411.1"/>
    </source>
</evidence>
<keyword evidence="3" id="KW-0804">Transcription</keyword>
<dbReference type="SMART" id="SM00342">
    <property type="entry name" value="HTH_ARAC"/>
    <property type="match status" value="1"/>
</dbReference>
<proteinExistence type="predicted"/>
<evidence type="ECO:0000256" key="1">
    <source>
        <dbReference type="ARBA" id="ARBA00023015"/>
    </source>
</evidence>
<keyword evidence="6" id="KW-1185">Reference proteome</keyword>
<dbReference type="Pfam" id="PF12833">
    <property type="entry name" value="HTH_18"/>
    <property type="match status" value="1"/>
</dbReference>
<organism evidence="5 6">
    <name type="scientific">Desulfitobacterium chlororespirans DSM 11544</name>
    <dbReference type="NCBI Taxonomy" id="1121395"/>
    <lineage>
        <taxon>Bacteria</taxon>
        <taxon>Bacillati</taxon>
        <taxon>Bacillota</taxon>
        <taxon>Clostridia</taxon>
        <taxon>Eubacteriales</taxon>
        <taxon>Desulfitobacteriaceae</taxon>
        <taxon>Desulfitobacterium</taxon>
    </lineage>
</organism>
<gene>
    <name evidence="5" type="ORF">SAMN02745215_01774</name>
</gene>
<dbReference type="InterPro" id="IPR020449">
    <property type="entry name" value="Tscrpt_reg_AraC-type_HTH"/>
</dbReference>
<dbReference type="InterPro" id="IPR018062">
    <property type="entry name" value="HTH_AraC-typ_CS"/>
</dbReference>
<evidence type="ECO:0000313" key="6">
    <source>
        <dbReference type="Proteomes" id="UP000184010"/>
    </source>
</evidence>
<dbReference type="SUPFAM" id="SSF46689">
    <property type="entry name" value="Homeodomain-like"/>
    <property type="match status" value="1"/>
</dbReference>
<protein>
    <submittedName>
        <fullName evidence="5">Transcriptional regulator, AraC family</fullName>
    </submittedName>
</protein>
<dbReference type="PANTHER" id="PTHR47893">
    <property type="entry name" value="REGULATORY PROTEIN PCHR"/>
    <property type="match status" value="1"/>
</dbReference>
<dbReference type="InterPro" id="IPR009057">
    <property type="entry name" value="Homeodomain-like_sf"/>
</dbReference>
<dbReference type="RefSeq" id="WP_072772268.1">
    <property type="nucleotide sequence ID" value="NZ_FRDN01000006.1"/>
</dbReference>
<keyword evidence="1" id="KW-0805">Transcription regulation</keyword>
<dbReference type="AlphaFoldDB" id="A0A1M7TCK5"/>
<dbReference type="InterPro" id="IPR053142">
    <property type="entry name" value="PchR_regulatory_protein"/>
</dbReference>
<keyword evidence="2" id="KW-0238">DNA-binding</keyword>
<dbReference type="PROSITE" id="PS01124">
    <property type="entry name" value="HTH_ARAC_FAMILY_2"/>
    <property type="match status" value="1"/>
</dbReference>
<dbReference type="PRINTS" id="PR00032">
    <property type="entry name" value="HTHARAC"/>
</dbReference>
<dbReference type="GO" id="GO:0003700">
    <property type="term" value="F:DNA-binding transcription factor activity"/>
    <property type="evidence" value="ECO:0007669"/>
    <property type="project" value="InterPro"/>
</dbReference>
<dbReference type="PANTHER" id="PTHR47893:SF1">
    <property type="entry name" value="REGULATORY PROTEIN PCHR"/>
    <property type="match status" value="1"/>
</dbReference>